<sequence>MSSSREQSPEIPRVDLGSIRSSKPYSQSRPQEESASLNNTRSTVTRPSTAPRATRALPPRAGAAGNVARPVQPPTGPTPRPAELSPLAAQQIELQGPVSLDVSKFVKEVAKRRSDAVFLRVLPKVQQLLYLISQEEAARGQAVQQEASQRQVIEHKKMDELERRKEQELTAQNKEALETLKKAQQEELAESRESIQEDQKALEAEVKEKLAPLAKLQPRLNVGTTVWNEIKGDAPDFNLLAQLLELEKNLSKNIKGDARYNKTKTAEQDGGAVPWWLKQAIAASFNVAAILARQSVRATVEDAAGIQSKALGDKKVIVVRDNGNVVAWAQVRNGPDPASLIEAYIASPTTPSELPAQKSVGILMSKDECAEVLRKSKSPSSELSTIADSLKTSLQVGSIASFEFTNKDIVALGDLYEAK</sequence>
<dbReference type="Proteomes" id="UP000515908">
    <property type="component" value="Chromosome 14"/>
</dbReference>
<evidence type="ECO:0000313" key="3">
    <source>
        <dbReference type="EMBL" id="CAD2219448.1"/>
    </source>
</evidence>
<organism evidence="3 4">
    <name type="scientific">Angomonas deanei</name>
    <dbReference type="NCBI Taxonomy" id="59799"/>
    <lineage>
        <taxon>Eukaryota</taxon>
        <taxon>Discoba</taxon>
        <taxon>Euglenozoa</taxon>
        <taxon>Kinetoplastea</taxon>
        <taxon>Metakinetoplastina</taxon>
        <taxon>Trypanosomatida</taxon>
        <taxon>Trypanosomatidae</taxon>
        <taxon>Strigomonadinae</taxon>
        <taxon>Angomonas</taxon>
    </lineage>
</organism>
<keyword evidence="1" id="KW-0175">Coiled coil</keyword>
<evidence type="ECO:0000256" key="2">
    <source>
        <dbReference type="SAM" id="MobiDB-lite"/>
    </source>
</evidence>
<dbReference type="EMBL" id="LR877158">
    <property type="protein sequence ID" value="CAD2219448.1"/>
    <property type="molecule type" value="Genomic_DNA"/>
</dbReference>
<dbReference type="VEuPathDB" id="TriTrypDB:ADEAN_000695300"/>
<feature type="compositionally biased region" description="Pro residues" evidence="2">
    <location>
        <begin position="71"/>
        <end position="80"/>
    </location>
</feature>
<feature type="region of interest" description="Disordered" evidence="2">
    <location>
        <begin position="1"/>
        <end position="86"/>
    </location>
</feature>
<feature type="compositionally biased region" description="Low complexity" evidence="2">
    <location>
        <begin position="43"/>
        <end position="64"/>
    </location>
</feature>
<proteinExistence type="predicted"/>
<evidence type="ECO:0000256" key="1">
    <source>
        <dbReference type="SAM" id="Coils"/>
    </source>
</evidence>
<evidence type="ECO:0000313" key="4">
    <source>
        <dbReference type="Proteomes" id="UP000515908"/>
    </source>
</evidence>
<reference evidence="3 4" key="1">
    <citation type="submission" date="2020-08" db="EMBL/GenBank/DDBJ databases">
        <authorList>
            <person name="Newling K."/>
            <person name="Davey J."/>
            <person name="Forrester S."/>
        </authorList>
    </citation>
    <scope>NUCLEOTIDE SEQUENCE [LARGE SCALE GENOMIC DNA]</scope>
    <source>
        <strain evidence="4">Crithidia deanei Carvalho (ATCC PRA-265)</strain>
    </source>
</reference>
<name>A0A7G2CHX1_9TRYP</name>
<keyword evidence="4" id="KW-1185">Reference proteome</keyword>
<dbReference type="AlphaFoldDB" id="A0A7G2CHX1"/>
<gene>
    <name evidence="3" type="ORF">ADEAN_000695300</name>
</gene>
<accession>A0A7G2CHX1</accession>
<protein>
    <submittedName>
        <fullName evidence="3">Uncharacterized protein</fullName>
    </submittedName>
</protein>
<feature type="coiled-coil region" evidence="1">
    <location>
        <begin position="166"/>
        <end position="205"/>
    </location>
</feature>
<feature type="compositionally biased region" description="Polar residues" evidence="2">
    <location>
        <begin position="19"/>
        <end position="42"/>
    </location>
</feature>